<evidence type="ECO:0000259" key="6">
    <source>
        <dbReference type="PROSITE" id="PS50893"/>
    </source>
</evidence>
<dbReference type="InterPro" id="IPR003439">
    <property type="entry name" value="ABC_transporter-like_ATP-bd"/>
</dbReference>
<dbReference type="AlphaFoldDB" id="A0A3D8PBA0"/>
<keyword evidence="5 7" id="KW-0067">ATP-binding</keyword>
<dbReference type="SUPFAM" id="SSF52540">
    <property type="entry name" value="P-loop containing nucleoside triphosphate hydrolases"/>
    <property type="match status" value="1"/>
</dbReference>
<protein>
    <submittedName>
        <fullName evidence="7">Sugar ABC transporter ATP-binding protein</fullName>
    </submittedName>
</protein>
<dbReference type="InterPro" id="IPR050107">
    <property type="entry name" value="ABC_carbohydrate_import_ATPase"/>
</dbReference>
<dbReference type="PROSITE" id="PS00211">
    <property type="entry name" value="ABC_TRANSPORTER_1"/>
    <property type="match status" value="1"/>
</dbReference>
<sequence>TGRASDQGGALDLSNPRAAIAAGFGLAPEDRKTDGIVADLTIRENIVLGLQARRGWARPIARAEQNRLAEDYIRRLDIRTTGREKRVGELSGGNQQKVVLARWLAMNPRFLILDEPTRGIDVGAHAEILRLIHDLTAQGMALLVISSEIDELIAVSDRVIVLRDRRHVAELAGEEIAPARIMQAIAATGPAAAAQGAA</sequence>
<keyword evidence="8" id="KW-1185">Reference proteome</keyword>
<reference evidence="7 8" key="1">
    <citation type="submission" date="2018-05" db="EMBL/GenBank/DDBJ databases">
        <title>Whole genome sequencing of Paracoccus thiocyanatus SST.</title>
        <authorList>
            <person name="Ghosh W."/>
            <person name="Rameez M.J."/>
            <person name="Roy C."/>
        </authorList>
    </citation>
    <scope>NUCLEOTIDE SEQUENCE [LARGE SCALE GENOMIC DNA]</scope>
    <source>
        <strain evidence="7 8">SST</strain>
    </source>
</reference>
<dbReference type="GO" id="GO:0005524">
    <property type="term" value="F:ATP binding"/>
    <property type="evidence" value="ECO:0007669"/>
    <property type="project" value="UniProtKB-KW"/>
</dbReference>
<dbReference type="Proteomes" id="UP000256679">
    <property type="component" value="Unassembled WGS sequence"/>
</dbReference>
<evidence type="ECO:0000313" key="7">
    <source>
        <dbReference type="EMBL" id="RDW12578.1"/>
    </source>
</evidence>
<name>A0A3D8PBA0_9RHOB</name>
<keyword evidence="2" id="KW-0762">Sugar transport</keyword>
<dbReference type="PANTHER" id="PTHR43790">
    <property type="entry name" value="CARBOHYDRATE TRANSPORT ATP-BINDING PROTEIN MG119-RELATED"/>
    <property type="match status" value="1"/>
</dbReference>
<dbReference type="RefSeq" id="WP_147296837.1">
    <property type="nucleotide sequence ID" value="NZ_QFCQ01000078.1"/>
</dbReference>
<keyword evidence="4" id="KW-0547">Nucleotide-binding</keyword>
<dbReference type="InterPro" id="IPR027417">
    <property type="entry name" value="P-loop_NTPase"/>
</dbReference>
<dbReference type="GO" id="GO:0016887">
    <property type="term" value="F:ATP hydrolysis activity"/>
    <property type="evidence" value="ECO:0007669"/>
    <property type="project" value="InterPro"/>
</dbReference>
<proteinExistence type="predicted"/>
<dbReference type="PANTHER" id="PTHR43790:SF9">
    <property type="entry name" value="GALACTOFURANOSE TRANSPORTER ATP-BINDING PROTEIN YTFR"/>
    <property type="match status" value="1"/>
</dbReference>
<dbReference type="InterPro" id="IPR017871">
    <property type="entry name" value="ABC_transporter-like_CS"/>
</dbReference>
<comment type="caution">
    <text evidence="7">The sequence shown here is derived from an EMBL/GenBank/DDBJ whole genome shotgun (WGS) entry which is preliminary data.</text>
</comment>
<feature type="domain" description="ABC transporter" evidence="6">
    <location>
        <begin position="2"/>
        <end position="189"/>
    </location>
</feature>
<dbReference type="Gene3D" id="3.40.50.300">
    <property type="entry name" value="P-loop containing nucleotide triphosphate hydrolases"/>
    <property type="match status" value="1"/>
</dbReference>
<evidence type="ECO:0000256" key="4">
    <source>
        <dbReference type="ARBA" id="ARBA00022741"/>
    </source>
</evidence>
<organism evidence="7 8">
    <name type="scientific">Paracoccus thiocyanatus</name>
    <dbReference type="NCBI Taxonomy" id="34006"/>
    <lineage>
        <taxon>Bacteria</taxon>
        <taxon>Pseudomonadati</taxon>
        <taxon>Pseudomonadota</taxon>
        <taxon>Alphaproteobacteria</taxon>
        <taxon>Rhodobacterales</taxon>
        <taxon>Paracoccaceae</taxon>
        <taxon>Paracoccus</taxon>
    </lineage>
</organism>
<dbReference type="PROSITE" id="PS50893">
    <property type="entry name" value="ABC_TRANSPORTER_2"/>
    <property type="match status" value="1"/>
</dbReference>
<feature type="non-terminal residue" evidence="7">
    <location>
        <position position="1"/>
    </location>
</feature>
<evidence type="ECO:0000256" key="3">
    <source>
        <dbReference type="ARBA" id="ARBA00022737"/>
    </source>
</evidence>
<keyword evidence="3" id="KW-0677">Repeat</keyword>
<gene>
    <name evidence="7" type="ORF">DIE28_12785</name>
</gene>
<evidence type="ECO:0000256" key="5">
    <source>
        <dbReference type="ARBA" id="ARBA00022840"/>
    </source>
</evidence>
<dbReference type="EMBL" id="QFCQ01000078">
    <property type="protein sequence ID" value="RDW12578.1"/>
    <property type="molecule type" value="Genomic_DNA"/>
</dbReference>
<evidence type="ECO:0000256" key="2">
    <source>
        <dbReference type="ARBA" id="ARBA00022597"/>
    </source>
</evidence>
<evidence type="ECO:0000256" key="1">
    <source>
        <dbReference type="ARBA" id="ARBA00022448"/>
    </source>
</evidence>
<accession>A0A3D8PBA0</accession>
<keyword evidence="1" id="KW-0813">Transport</keyword>
<evidence type="ECO:0000313" key="8">
    <source>
        <dbReference type="Proteomes" id="UP000256679"/>
    </source>
</evidence>
<dbReference type="Pfam" id="PF00005">
    <property type="entry name" value="ABC_tran"/>
    <property type="match status" value="1"/>
</dbReference>